<dbReference type="InterPro" id="IPR029063">
    <property type="entry name" value="SAM-dependent_MTases_sf"/>
</dbReference>
<name>A0A852V3M5_9ACTN</name>
<dbReference type="EMBL" id="JACCCO010000003">
    <property type="protein sequence ID" value="NYF44322.1"/>
    <property type="molecule type" value="Genomic_DNA"/>
</dbReference>
<dbReference type="RefSeq" id="WP_179828350.1">
    <property type="nucleotide sequence ID" value="NZ_JACCCO010000003.1"/>
</dbReference>
<organism evidence="1 2">
    <name type="scientific">Streptosporangium sandarakinum</name>
    <dbReference type="NCBI Taxonomy" id="1260955"/>
    <lineage>
        <taxon>Bacteria</taxon>
        <taxon>Bacillati</taxon>
        <taxon>Actinomycetota</taxon>
        <taxon>Actinomycetes</taxon>
        <taxon>Streptosporangiales</taxon>
        <taxon>Streptosporangiaceae</taxon>
        <taxon>Streptosporangium</taxon>
    </lineage>
</organism>
<dbReference type="InterPro" id="IPR006764">
    <property type="entry name" value="SAM_dep_MeTrfase_SAV2177_type"/>
</dbReference>
<dbReference type="Gene3D" id="3.40.50.150">
    <property type="entry name" value="Vaccinia Virus protein VP39"/>
    <property type="match status" value="1"/>
</dbReference>
<protein>
    <submittedName>
        <fullName evidence="1">O-methyltransferase involved in polyketide biosynthesis</fullName>
    </submittedName>
</protein>
<evidence type="ECO:0000313" key="1">
    <source>
        <dbReference type="EMBL" id="NYF44322.1"/>
    </source>
</evidence>
<comment type="caution">
    <text evidence="1">The sequence shown here is derived from an EMBL/GenBank/DDBJ whole genome shotgun (WGS) entry which is preliminary data.</text>
</comment>
<sequence>MNGTDRRPPPRLDTSTPNVARMLDYILGGKDNFAADREAAEQILAIAPEIRNMVEETEAFLGRVVRHLAHEGIDQFLALGWGLPTRENVHQVARSVAPGARVVYVADDPVALSHGRALLATDDATAVVRGDVLHQDELMADPELRALIDPDRPTAVLITNALQFIPDEDDPHKSVALLRDSLAVGSHLVIAHAVFDDHPEVADPITAVYRRVLSRYGERAARTRREVLRFFDGMELVEPGFVYARHWRPDNPLAARRPTRTWTMAGVARKTG</sequence>
<proteinExistence type="predicted"/>
<evidence type="ECO:0000313" key="2">
    <source>
        <dbReference type="Proteomes" id="UP000576393"/>
    </source>
</evidence>
<dbReference type="GO" id="GO:0032259">
    <property type="term" value="P:methylation"/>
    <property type="evidence" value="ECO:0007669"/>
    <property type="project" value="UniProtKB-KW"/>
</dbReference>
<dbReference type="GO" id="GO:0008168">
    <property type="term" value="F:methyltransferase activity"/>
    <property type="evidence" value="ECO:0007669"/>
    <property type="project" value="UniProtKB-KW"/>
</dbReference>
<accession>A0A852V3M5</accession>
<keyword evidence="1" id="KW-0489">Methyltransferase</keyword>
<dbReference type="Proteomes" id="UP000576393">
    <property type="component" value="Unassembled WGS sequence"/>
</dbReference>
<dbReference type="Pfam" id="PF04672">
    <property type="entry name" value="Methyltransf_19"/>
    <property type="match status" value="1"/>
</dbReference>
<dbReference type="SUPFAM" id="SSF53335">
    <property type="entry name" value="S-adenosyl-L-methionine-dependent methyltransferases"/>
    <property type="match status" value="1"/>
</dbReference>
<gene>
    <name evidence="1" type="ORF">HDA43_006549</name>
</gene>
<dbReference type="AlphaFoldDB" id="A0A852V3M5"/>
<reference evidence="1 2" key="1">
    <citation type="submission" date="2020-07" db="EMBL/GenBank/DDBJ databases">
        <title>Sequencing the genomes of 1000 actinobacteria strains.</title>
        <authorList>
            <person name="Klenk H.-P."/>
        </authorList>
    </citation>
    <scope>NUCLEOTIDE SEQUENCE [LARGE SCALE GENOMIC DNA]</scope>
    <source>
        <strain evidence="1 2">DSM 45763</strain>
    </source>
</reference>
<keyword evidence="1" id="KW-0808">Transferase</keyword>
<dbReference type="PIRSF" id="PIRSF017393">
    <property type="entry name" value="MTase_SAV2177"/>
    <property type="match status" value="1"/>
</dbReference>
<keyword evidence="2" id="KW-1185">Reference proteome</keyword>